<dbReference type="InterPro" id="IPR050465">
    <property type="entry name" value="UPF0194_transport"/>
</dbReference>
<dbReference type="SUPFAM" id="SSF111369">
    <property type="entry name" value="HlyD-like secretion proteins"/>
    <property type="match status" value="2"/>
</dbReference>
<dbReference type="InterPro" id="IPR059052">
    <property type="entry name" value="HH_YbhG-like"/>
</dbReference>
<dbReference type="Pfam" id="PF25881">
    <property type="entry name" value="HH_YBHG"/>
    <property type="match status" value="1"/>
</dbReference>
<dbReference type="PANTHER" id="PTHR32347:SF29">
    <property type="entry name" value="UPF0194 MEMBRANE PROTEIN YBHG"/>
    <property type="match status" value="1"/>
</dbReference>
<dbReference type="Proteomes" id="UP000289718">
    <property type="component" value="Unassembled WGS sequence"/>
</dbReference>
<feature type="domain" description="YbhG-like alpha-helical hairpin" evidence="4">
    <location>
        <begin position="70"/>
        <end position="195"/>
    </location>
</feature>
<comment type="caution">
    <text evidence="5">The sequence shown here is derived from an EMBL/GenBank/DDBJ whole genome shotgun (WGS) entry which is preliminary data.</text>
</comment>
<dbReference type="EMBL" id="NXIE01000004">
    <property type="protein sequence ID" value="RXK12145.1"/>
    <property type="molecule type" value="Genomic_DNA"/>
</dbReference>
<keyword evidence="6" id="KW-1185">Reference proteome</keyword>
<dbReference type="RefSeq" id="WP_129062010.1">
    <property type="nucleotide sequence ID" value="NZ_NXIE01000004.1"/>
</dbReference>
<reference evidence="5 6" key="1">
    <citation type="submission" date="2017-09" db="EMBL/GenBank/DDBJ databases">
        <title>Genomics of the genus Arcobacter.</title>
        <authorList>
            <person name="Perez-Cataluna A."/>
            <person name="Figueras M.J."/>
            <person name="Salas-Masso N."/>
        </authorList>
    </citation>
    <scope>NUCLEOTIDE SEQUENCE [LARGE SCALE GENOMIC DNA]</scope>
    <source>
        <strain evidence="5 6">F156-34</strain>
    </source>
</reference>
<proteinExistence type="predicted"/>
<evidence type="ECO:0000313" key="6">
    <source>
        <dbReference type="Proteomes" id="UP000289718"/>
    </source>
</evidence>
<keyword evidence="2 3" id="KW-0175">Coiled coil</keyword>
<protein>
    <submittedName>
        <fullName evidence="5">Hemolysin secretion protein D</fullName>
    </submittedName>
</protein>
<organism evidence="5 6">
    <name type="scientific">Halarcobacter mediterraneus</name>
    <dbReference type="NCBI Taxonomy" id="2023153"/>
    <lineage>
        <taxon>Bacteria</taxon>
        <taxon>Pseudomonadati</taxon>
        <taxon>Campylobacterota</taxon>
        <taxon>Epsilonproteobacteria</taxon>
        <taxon>Campylobacterales</taxon>
        <taxon>Arcobacteraceae</taxon>
        <taxon>Halarcobacter</taxon>
    </lineage>
</organism>
<evidence type="ECO:0000256" key="2">
    <source>
        <dbReference type="ARBA" id="ARBA00023054"/>
    </source>
</evidence>
<evidence type="ECO:0000256" key="3">
    <source>
        <dbReference type="SAM" id="Coils"/>
    </source>
</evidence>
<dbReference type="OrthoDB" id="9778236at2"/>
<evidence type="ECO:0000313" key="5">
    <source>
        <dbReference type="EMBL" id="RXK12145.1"/>
    </source>
</evidence>
<evidence type="ECO:0000256" key="1">
    <source>
        <dbReference type="ARBA" id="ARBA00004196"/>
    </source>
</evidence>
<dbReference type="Gene3D" id="2.40.50.100">
    <property type="match status" value="1"/>
</dbReference>
<accession>A0A4Q1ARJ7</accession>
<gene>
    <name evidence="5" type="ORF">CP965_10220</name>
</gene>
<name>A0A4Q1ARJ7_9BACT</name>
<comment type="subcellular location">
    <subcellularLocation>
        <location evidence="1">Cell envelope</location>
    </subcellularLocation>
</comment>
<evidence type="ECO:0000259" key="4">
    <source>
        <dbReference type="Pfam" id="PF25881"/>
    </source>
</evidence>
<sequence length="323" mass="37490">MKKLTLFTFSFILILFLNGCFKKEEQTKFYGNVDLRTVSLGFRVSGKINKLYFDEGQKVKKGEILASLEEDLYKQELKAIQAQIKMQKTQIEKLENGYRQEEIAKAKASYEKSLVNLEKSKKDFKRQEKLIKTNSISQQVFDDYKFAYDNAKAERNLAKSQLEQMQNGYRKEDIQNAYAQLEALKAQEEKANIYLNDTKLLSPNDGTILTRSQEIGAIVEQGTPIIQMALTDEYWVRSYIDEKYLGLIQANMEAKVFTDSKEEPYDAIVSFISAQAEFTPKSVQTEELRTQLVYRMRLIIQNPDKYIRQGMPVTVEFEDLVED</sequence>
<feature type="coiled-coil region" evidence="3">
    <location>
        <begin position="77"/>
        <end position="191"/>
    </location>
</feature>
<dbReference type="Gene3D" id="2.40.30.170">
    <property type="match status" value="1"/>
</dbReference>
<dbReference type="PANTHER" id="PTHR32347">
    <property type="entry name" value="EFFLUX SYSTEM COMPONENT YKNX-RELATED"/>
    <property type="match status" value="1"/>
</dbReference>
<dbReference type="Gene3D" id="1.10.287.470">
    <property type="entry name" value="Helix hairpin bin"/>
    <property type="match status" value="1"/>
</dbReference>
<dbReference type="GO" id="GO:0030313">
    <property type="term" value="C:cell envelope"/>
    <property type="evidence" value="ECO:0007669"/>
    <property type="project" value="UniProtKB-SubCell"/>
</dbReference>
<dbReference type="AlphaFoldDB" id="A0A4Q1ARJ7"/>